<gene>
    <name evidence="2" type="ORF">ACMU_17940</name>
</gene>
<organism evidence="2 3">
    <name type="scientific">Actibacterium mucosum KCTC 23349</name>
    <dbReference type="NCBI Taxonomy" id="1454373"/>
    <lineage>
        <taxon>Bacteria</taxon>
        <taxon>Pseudomonadati</taxon>
        <taxon>Pseudomonadota</taxon>
        <taxon>Alphaproteobacteria</taxon>
        <taxon>Rhodobacterales</taxon>
        <taxon>Roseobacteraceae</taxon>
        <taxon>Actibacterium</taxon>
    </lineage>
</organism>
<sequence>MYDDLLDVDYVDLINELQDVFGEMDVEFEQTALAPDTCAVFLLEDVVVRVGVSQQQIARAERASRPPRSRYSKELVEALLEDVQDVMTVTVEDGPGGSLNQAAKTDLCYAATRHLLNAEEASLVHWHASDTLFASDEFKLPATNEAFAASHLEVADTHERLDAEMMNVVRMDPAPLETQDMIQAMIDPERGEEDLRRARRRIFAGDLIEGSEPSREAPIERIGAGQQLVVYLMTTVVLLMSFPIGFVMLVYNLVRGEDLNLSARATALTGVGFGITQNPELIQALAFLA</sequence>
<evidence type="ECO:0000256" key="1">
    <source>
        <dbReference type="SAM" id="Phobius"/>
    </source>
</evidence>
<feature type="transmembrane region" description="Helical" evidence="1">
    <location>
        <begin position="228"/>
        <end position="254"/>
    </location>
</feature>
<keyword evidence="1" id="KW-0472">Membrane</keyword>
<name>A0A037ZG41_9RHOB</name>
<dbReference type="Proteomes" id="UP000026249">
    <property type="component" value="Unassembled WGS sequence"/>
</dbReference>
<proteinExistence type="predicted"/>
<evidence type="ECO:0000313" key="3">
    <source>
        <dbReference type="Proteomes" id="UP000026249"/>
    </source>
</evidence>
<accession>A0A037ZG41</accession>
<evidence type="ECO:0000313" key="2">
    <source>
        <dbReference type="EMBL" id="KAJ54588.1"/>
    </source>
</evidence>
<dbReference type="EMBL" id="JFKE01000007">
    <property type="protein sequence ID" value="KAJ54588.1"/>
    <property type="molecule type" value="Genomic_DNA"/>
</dbReference>
<comment type="caution">
    <text evidence="2">The sequence shown here is derived from an EMBL/GenBank/DDBJ whole genome shotgun (WGS) entry which is preliminary data.</text>
</comment>
<keyword evidence="1" id="KW-1133">Transmembrane helix</keyword>
<reference evidence="2 3" key="1">
    <citation type="submission" date="2014-03" db="EMBL/GenBank/DDBJ databases">
        <title>Draft Genome Sequence of Actibacterium mucosum KCTC 23349, a Marine Alphaproteobacterium with Complex Ionic Requirements Isolated from Mediterranean Seawater at Malvarrosa Beach, Valencia, Spain.</title>
        <authorList>
            <person name="Arahal D.R."/>
            <person name="Shao Z."/>
            <person name="Lai Q."/>
            <person name="Pujalte M.J."/>
        </authorList>
    </citation>
    <scope>NUCLEOTIDE SEQUENCE [LARGE SCALE GENOMIC DNA]</scope>
    <source>
        <strain evidence="2 3">KCTC 23349</strain>
    </source>
</reference>
<dbReference type="AlphaFoldDB" id="A0A037ZG41"/>
<protein>
    <submittedName>
        <fullName evidence="2">Uncharacterized protein</fullName>
    </submittedName>
</protein>
<keyword evidence="1" id="KW-0812">Transmembrane</keyword>
<keyword evidence="3" id="KW-1185">Reference proteome</keyword>